<reference evidence="17 18" key="1">
    <citation type="journal article" date="2023" name="ISME J.">
        <title>Thermophilic Dehalococcoidia with unusual traits shed light on an unexpected past.</title>
        <authorList>
            <person name="Palmer M."/>
            <person name="Covington J.K."/>
            <person name="Zhou E.M."/>
            <person name="Thomas S.C."/>
            <person name="Habib N."/>
            <person name="Seymour C.O."/>
            <person name="Lai D."/>
            <person name="Johnston J."/>
            <person name="Hashimi A."/>
            <person name="Jiao J.Y."/>
            <person name="Muok A.R."/>
            <person name="Liu L."/>
            <person name="Xian W.D."/>
            <person name="Zhi X.Y."/>
            <person name="Li M.M."/>
            <person name="Silva L.P."/>
            <person name="Bowen B.P."/>
            <person name="Louie K."/>
            <person name="Briegel A."/>
            <person name="Pett-Ridge J."/>
            <person name="Weber P.K."/>
            <person name="Tocheva E.I."/>
            <person name="Woyke T."/>
            <person name="Northen T.R."/>
            <person name="Mayali X."/>
            <person name="Li W.J."/>
            <person name="Hedlund B.P."/>
        </authorList>
    </citation>
    <scope>NUCLEOTIDE SEQUENCE [LARGE SCALE GENOMIC DNA]</scope>
    <source>
        <strain evidence="17 18">YIM 72310</strain>
    </source>
</reference>
<name>A0ABY7M8J8_9CHLR</name>
<dbReference type="Pfam" id="PF00005">
    <property type="entry name" value="ABC_tran"/>
    <property type="match status" value="1"/>
</dbReference>
<feature type="domain" description="ABC transporter" evidence="16">
    <location>
        <begin position="8"/>
        <end position="256"/>
    </location>
</feature>
<evidence type="ECO:0000256" key="10">
    <source>
        <dbReference type="ARBA" id="ARBA00023112"/>
    </source>
</evidence>
<keyword evidence="10" id="KW-0921">Nickel transport</keyword>
<gene>
    <name evidence="17" type="ORF">O0235_04690</name>
</gene>
<comment type="subunit">
    <text evidence="12">The complex is composed of two ATP-binding proteins (NikD and NikE), two transmembrane proteins (NikB and NikC) and a solute-binding protein (NikA).</text>
</comment>
<dbReference type="SMART" id="SM00382">
    <property type="entry name" value="AAA"/>
    <property type="match status" value="1"/>
</dbReference>
<dbReference type="PROSITE" id="PS00211">
    <property type="entry name" value="ABC_TRANSPORTER_1"/>
    <property type="match status" value="1"/>
</dbReference>
<keyword evidence="7 17" id="KW-0067">ATP-binding</keyword>
<protein>
    <recommendedName>
        <fullName evidence="14">Nickel import system ATP-binding protein NikD</fullName>
        <ecNumber evidence="13">7.2.2.11</ecNumber>
    </recommendedName>
</protein>
<keyword evidence="5" id="KW-0533">Nickel</keyword>
<keyword evidence="9" id="KW-0406">Ion transport</keyword>
<evidence type="ECO:0000259" key="16">
    <source>
        <dbReference type="PROSITE" id="PS50893"/>
    </source>
</evidence>
<evidence type="ECO:0000256" key="15">
    <source>
        <dbReference type="ARBA" id="ARBA00048610"/>
    </source>
</evidence>
<comment type="catalytic activity">
    <reaction evidence="15">
        <text>Ni(2+)(out) + ATP + H2O = Ni(2+)(in) + ADP + phosphate + H(+)</text>
        <dbReference type="Rhea" id="RHEA:15557"/>
        <dbReference type="ChEBI" id="CHEBI:15377"/>
        <dbReference type="ChEBI" id="CHEBI:15378"/>
        <dbReference type="ChEBI" id="CHEBI:30616"/>
        <dbReference type="ChEBI" id="CHEBI:43474"/>
        <dbReference type="ChEBI" id="CHEBI:49786"/>
        <dbReference type="ChEBI" id="CHEBI:456216"/>
        <dbReference type="EC" id="7.2.2.11"/>
    </reaction>
    <physiologicalReaction direction="left-to-right" evidence="15">
        <dbReference type="Rhea" id="RHEA:15558"/>
    </physiologicalReaction>
</comment>
<evidence type="ECO:0000256" key="2">
    <source>
        <dbReference type="ARBA" id="ARBA00005417"/>
    </source>
</evidence>
<keyword evidence="3" id="KW-0813">Transport</keyword>
<dbReference type="GO" id="GO:0005524">
    <property type="term" value="F:ATP binding"/>
    <property type="evidence" value="ECO:0007669"/>
    <property type="project" value="UniProtKB-KW"/>
</dbReference>
<dbReference type="PANTHER" id="PTHR43297:SF13">
    <property type="entry name" value="NICKEL ABC TRANSPORTER, ATP-BINDING PROTEIN"/>
    <property type="match status" value="1"/>
</dbReference>
<evidence type="ECO:0000256" key="4">
    <source>
        <dbReference type="ARBA" id="ARBA00022475"/>
    </source>
</evidence>
<dbReference type="InterPro" id="IPR027417">
    <property type="entry name" value="P-loop_NTPase"/>
</dbReference>
<dbReference type="SUPFAM" id="SSF52540">
    <property type="entry name" value="P-loop containing nucleoside triphosphate hydrolases"/>
    <property type="match status" value="1"/>
</dbReference>
<evidence type="ECO:0000256" key="9">
    <source>
        <dbReference type="ARBA" id="ARBA00023065"/>
    </source>
</evidence>
<dbReference type="NCBIfam" id="TIGR01727">
    <property type="entry name" value="oligo_HPY"/>
    <property type="match status" value="1"/>
</dbReference>
<evidence type="ECO:0000256" key="8">
    <source>
        <dbReference type="ARBA" id="ARBA00022967"/>
    </source>
</evidence>
<organism evidence="17 18">
    <name type="scientific">Tepidiforma flava</name>
    <dbReference type="NCBI Taxonomy" id="3004094"/>
    <lineage>
        <taxon>Bacteria</taxon>
        <taxon>Bacillati</taxon>
        <taxon>Chloroflexota</taxon>
        <taxon>Tepidiformia</taxon>
        <taxon>Tepidiformales</taxon>
        <taxon>Tepidiformaceae</taxon>
        <taxon>Tepidiforma</taxon>
    </lineage>
</organism>
<accession>A0ABY7M8J8</accession>
<dbReference type="PROSITE" id="PS50893">
    <property type="entry name" value="ABC_TRANSPORTER_2"/>
    <property type="match status" value="1"/>
</dbReference>
<dbReference type="InterPro" id="IPR003593">
    <property type="entry name" value="AAA+_ATPase"/>
</dbReference>
<keyword evidence="11" id="KW-0472">Membrane</keyword>
<dbReference type="EC" id="7.2.2.11" evidence="13"/>
<evidence type="ECO:0000256" key="7">
    <source>
        <dbReference type="ARBA" id="ARBA00022840"/>
    </source>
</evidence>
<evidence type="ECO:0000256" key="11">
    <source>
        <dbReference type="ARBA" id="ARBA00023136"/>
    </source>
</evidence>
<dbReference type="EMBL" id="CP115149">
    <property type="protein sequence ID" value="WBL36861.1"/>
    <property type="molecule type" value="Genomic_DNA"/>
</dbReference>
<evidence type="ECO:0000256" key="13">
    <source>
        <dbReference type="ARBA" id="ARBA00039098"/>
    </source>
</evidence>
<comment type="similarity">
    <text evidence="2">Belongs to the ABC transporter superfamily.</text>
</comment>
<evidence type="ECO:0000256" key="1">
    <source>
        <dbReference type="ARBA" id="ARBA00004202"/>
    </source>
</evidence>
<dbReference type="InterPro" id="IPR003439">
    <property type="entry name" value="ABC_transporter-like_ATP-bd"/>
</dbReference>
<dbReference type="InterPro" id="IPR013563">
    <property type="entry name" value="Oligopep_ABC_C"/>
</dbReference>
<dbReference type="CDD" id="cd03257">
    <property type="entry name" value="ABC_NikE_OppD_transporters"/>
    <property type="match status" value="1"/>
</dbReference>
<dbReference type="RefSeq" id="WP_270057378.1">
    <property type="nucleotide sequence ID" value="NZ_CP115149.1"/>
</dbReference>
<sequence>MPQALLEVRDLSIEYRARDATVYAVSGVSFQLAPGEVLAIVGESGSGKTTVGMAIPRLLPGEAAVTGGAIRLGGTDLLALHDAELRSYRGRRVAMIFQDPVAGLNPVIDIGSQVAEILTSHLQLDRKEARRRAVDLLYRVGLAEPERVARAYPFQLSGGMCQRVMIGIATALDPELIIADEPTSALDVTIQAQILYQLERLRQERGTAILLITHDFGVVAQVADRVAVMYAGRIVEEGPVREMLKQPLHPYSHALLATLPRVDGARAHLHQIPGQPPELTRPAERCPFLPRCPKALSRCRQEPPPLLEQPGGATHRVACYNPVWQDAAG</sequence>
<evidence type="ECO:0000256" key="6">
    <source>
        <dbReference type="ARBA" id="ARBA00022741"/>
    </source>
</evidence>
<keyword evidence="4" id="KW-1003">Cell membrane</keyword>
<keyword evidence="6" id="KW-0547">Nucleotide-binding</keyword>
<keyword evidence="8" id="KW-1278">Translocase</keyword>
<keyword evidence="18" id="KW-1185">Reference proteome</keyword>
<dbReference type="PANTHER" id="PTHR43297">
    <property type="entry name" value="OLIGOPEPTIDE TRANSPORT ATP-BINDING PROTEIN APPD"/>
    <property type="match status" value="1"/>
</dbReference>
<evidence type="ECO:0000313" key="18">
    <source>
        <dbReference type="Proteomes" id="UP001212803"/>
    </source>
</evidence>
<evidence type="ECO:0000256" key="14">
    <source>
        <dbReference type="ARBA" id="ARBA00044143"/>
    </source>
</evidence>
<dbReference type="Pfam" id="PF08352">
    <property type="entry name" value="oligo_HPY"/>
    <property type="match status" value="1"/>
</dbReference>
<dbReference type="Proteomes" id="UP001212803">
    <property type="component" value="Chromosome"/>
</dbReference>
<dbReference type="Gene3D" id="3.40.50.300">
    <property type="entry name" value="P-loop containing nucleotide triphosphate hydrolases"/>
    <property type="match status" value="1"/>
</dbReference>
<evidence type="ECO:0000256" key="5">
    <source>
        <dbReference type="ARBA" id="ARBA00022596"/>
    </source>
</evidence>
<comment type="subcellular location">
    <subcellularLocation>
        <location evidence="1">Cell membrane</location>
        <topology evidence="1">Peripheral membrane protein</topology>
    </subcellularLocation>
</comment>
<proteinExistence type="inferred from homology"/>
<evidence type="ECO:0000256" key="3">
    <source>
        <dbReference type="ARBA" id="ARBA00022448"/>
    </source>
</evidence>
<dbReference type="InterPro" id="IPR050388">
    <property type="entry name" value="ABC_Ni/Peptide_Import"/>
</dbReference>
<evidence type="ECO:0000256" key="12">
    <source>
        <dbReference type="ARBA" id="ARBA00038669"/>
    </source>
</evidence>
<dbReference type="InterPro" id="IPR017871">
    <property type="entry name" value="ABC_transporter-like_CS"/>
</dbReference>
<evidence type="ECO:0000313" key="17">
    <source>
        <dbReference type="EMBL" id="WBL36861.1"/>
    </source>
</evidence>